<dbReference type="GO" id="GO:0031490">
    <property type="term" value="F:chromatin DNA binding"/>
    <property type="evidence" value="ECO:0007669"/>
    <property type="project" value="TreeGrafter"/>
</dbReference>
<comment type="caution">
    <text evidence="8">Lacks conserved residue(s) required for the propagation of feature annotation.</text>
</comment>
<dbReference type="Gene3D" id="2.60.120.650">
    <property type="entry name" value="Cupin"/>
    <property type="match status" value="1"/>
</dbReference>
<keyword evidence="3" id="KW-0479">Metal-binding</keyword>
<keyword evidence="6" id="KW-0539">Nucleus</keyword>
<dbReference type="SUPFAM" id="SSF51197">
    <property type="entry name" value="Clavaminate synthase-like"/>
    <property type="match status" value="1"/>
</dbReference>
<dbReference type="Pfam" id="PF10497">
    <property type="entry name" value="zf-4CXXC_R1"/>
    <property type="match status" value="1"/>
</dbReference>
<comment type="similarity">
    <text evidence="2">Belongs to the JARID1 histone demethylase family.</text>
</comment>
<dbReference type="EnsemblPlants" id="Kaladp0032s0174.1.v1.1">
    <property type="protein sequence ID" value="Kaladp0032s0174.1.v1.1"/>
    <property type="gene ID" value="Kaladp0032s0174.v1.1"/>
</dbReference>
<evidence type="ECO:0000256" key="7">
    <source>
        <dbReference type="PROSITE-ProRule" id="PRU00175"/>
    </source>
</evidence>
<dbReference type="GO" id="GO:0032454">
    <property type="term" value="F:histone H3K9 demethylase activity"/>
    <property type="evidence" value="ECO:0007669"/>
    <property type="project" value="InterPro"/>
</dbReference>
<dbReference type="PANTHER" id="PTHR12549:SF11">
    <property type="entry name" value="LYSINE-SPECIFIC DEMETHYLASE JMJ25"/>
    <property type="match status" value="1"/>
</dbReference>
<reference evidence="13" key="1">
    <citation type="submission" date="2021-01" db="UniProtKB">
        <authorList>
            <consortium name="EnsemblPlants"/>
        </authorList>
    </citation>
    <scope>IDENTIFICATION</scope>
</reference>
<dbReference type="PROSITE" id="PS51184">
    <property type="entry name" value="JMJC"/>
    <property type="match status" value="1"/>
</dbReference>
<protein>
    <submittedName>
        <fullName evidence="13">Uncharacterized protein</fullName>
    </submittedName>
</protein>
<evidence type="ECO:0000256" key="3">
    <source>
        <dbReference type="ARBA" id="ARBA00022723"/>
    </source>
</evidence>
<sequence>MDELQNISPSVCSSSSTLNRSPTIRGELAAVPDPGNLCRRSSREWHCRNPVVSGEAYCLIHSSSSKKMSGRKRRKEEAEAEVMAVEKGVNMKVSSEAGVTSEREGENMGLERCYRMVGYGRCVKTVVAGGQFCSKHVAWVTSRSDEEGRGETMVEDTNRGIQEMNQKEMEREKHDEKSEVEPTSMEVGIPLVLNGKSNKPKRKQEYCKGGGAVISGEEGKVASTGLGCRVRKDPRIKLEKYLEDISENCHQCQRRDKGGVIRCKKCKRKRYCLRCARRWYPEMSREDIAMACPFCRKICNCKACLRSDKIDKDKIECQHYSEEEKQRLSKYLIPLLLPHLKQLDKEQQSEKDLEATIRGISSSELHVQQASCAADERVYCDICKTSIVDFHRSCSKCSFDLCLACCREIRNGVKANDKAVGILYVNRGIDYNHGDLATSKTLKKSRRVKPVAVSRKDKKVVRADWEASKNGSIPCPPVAMGGCNAGILELRCMLRADMVADLVNDAEMAMFIYEIKDETKSSMKRCTCFDRLNCINGNTCNRAAFREDSDDNYLYSPTTKQLQGEALDHFRSHWREGQPVMVRNVLENSSGLSWEPMVMWRAFRQMNNLKHDRRLDVTVLDCLDWKEVTINIHHFFDGYLKAQFDMYSWPRLLKLDDWPPSNQFEDMLPRHGIEFLHCLPLKEYTHPQSGYLNLATKLPDNCLKPDLGPKTYIAYGVAQELERGDSVTKLRSDMTDAVYVLTHTKKMCLGSSHLDAINEIKQDHILQDKMEIFGKREDTIAHQPNSGANANHEEIVQAAEGGAIWDIFRRQDVPKLLEYLKNHHREFRHIHCNPVSQIVHPIHDQSLYLGTRHKRKLKEEYGIEPWTFIQKLGDAVFIPAGCPHQVRNVTSCTKVALDFLSPENMGVSIRLEDEFRQLPPNHEAKENKLEVKKMMVYAMSKALDDLCSMAHDKESQ</sequence>
<keyword evidence="7" id="KW-0862">Zinc</keyword>
<evidence type="ECO:0000256" key="9">
    <source>
        <dbReference type="SAM" id="MobiDB-lite"/>
    </source>
</evidence>
<dbReference type="GO" id="GO:0000118">
    <property type="term" value="C:histone deacetylase complex"/>
    <property type="evidence" value="ECO:0007669"/>
    <property type="project" value="TreeGrafter"/>
</dbReference>
<name>A0A7N0ZTA2_KALFE</name>
<keyword evidence="7" id="KW-0863">Zinc-finger</keyword>
<evidence type="ECO:0000256" key="4">
    <source>
        <dbReference type="ARBA" id="ARBA00023015"/>
    </source>
</evidence>
<dbReference type="InterPro" id="IPR001841">
    <property type="entry name" value="Znf_RING"/>
</dbReference>
<evidence type="ECO:0000256" key="1">
    <source>
        <dbReference type="ARBA" id="ARBA00004123"/>
    </source>
</evidence>
<dbReference type="PROSITE" id="PS51667">
    <property type="entry name" value="WRC"/>
    <property type="match status" value="1"/>
</dbReference>
<evidence type="ECO:0000259" key="11">
    <source>
        <dbReference type="PROSITE" id="PS51184"/>
    </source>
</evidence>
<evidence type="ECO:0000256" key="2">
    <source>
        <dbReference type="ARBA" id="ARBA00006801"/>
    </source>
</evidence>
<dbReference type="Gramene" id="Kaladp0032s0174.2.v1.1">
    <property type="protein sequence ID" value="Kaladp0032s0174.2.v1.1"/>
    <property type="gene ID" value="Kaladp0032s0174.v1.1"/>
</dbReference>
<dbReference type="GO" id="GO:0008270">
    <property type="term" value="F:zinc ion binding"/>
    <property type="evidence" value="ECO:0007669"/>
    <property type="project" value="UniProtKB-KW"/>
</dbReference>
<dbReference type="OMA" id="MWKANEA"/>
<evidence type="ECO:0000313" key="13">
    <source>
        <dbReference type="EnsemblPlants" id="Kaladp0032s0174.1.v1.1"/>
    </source>
</evidence>
<feature type="domain" description="RING-type" evidence="10">
    <location>
        <begin position="249"/>
        <end position="296"/>
    </location>
</feature>
<dbReference type="GO" id="GO:0003712">
    <property type="term" value="F:transcription coregulator activity"/>
    <property type="evidence" value="ECO:0007669"/>
    <property type="project" value="TreeGrafter"/>
</dbReference>
<dbReference type="InterPro" id="IPR018866">
    <property type="entry name" value="Znf-4CXXC_R1"/>
</dbReference>
<evidence type="ECO:0000256" key="8">
    <source>
        <dbReference type="PROSITE-ProRule" id="PRU01002"/>
    </source>
</evidence>
<dbReference type="Proteomes" id="UP000594263">
    <property type="component" value="Unplaced"/>
</dbReference>
<dbReference type="Pfam" id="PF02373">
    <property type="entry name" value="JmjC"/>
    <property type="match status" value="1"/>
</dbReference>
<feature type="domain" description="WRC" evidence="12">
    <location>
        <begin position="31"/>
        <end position="78"/>
    </location>
</feature>
<evidence type="ECO:0000256" key="6">
    <source>
        <dbReference type="ARBA" id="ARBA00023242"/>
    </source>
</evidence>
<dbReference type="Gramene" id="Kaladp0032s0174.1.v1.1">
    <property type="protein sequence ID" value="Kaladp0032s0174.1.v1.1"/>
    <property type="gene ID" value="Kaladp0032s0174.v1.1"/>
</dbReference>
<feature type="domain" description="JmjC" evidence="11">
    <location>
        <begin position="687"/>
        <end position="916"/>
    </location>
</feature>
<dbReference type="AlphaFoldDB" id="A0A7N0ZTA2"/>
<dbReference type="InterPro" id="IPR014977">
    <property type="entry name" value="WRC_dom"/>
</dbReference>
<dbReference type="FunFam" id="2.60.120.650:FF:000040">
    <property type="entry name" value="lysine-specific demethylase JMJ25 isoform X1"/>
    <property type="match status" value="1"/>
</dbReference>
<dbReference type="InterPro" id="IPR003347">
    <property type="entry name" value="JmjC_dom"/>
</dbReference>
<keyword evidence="5" id="KW-0804">Transcription</keyword>
<evidence type="ECO:0000259" key="12">
    <source>
        <dbReference type="PROSITE" id="PS51667"/>
    </source>
</evidence>
<dbReference type="GO" id="GO:0006357">
    <property type="term" value="P:regulation of transcription by RNA polymerase II"/>
    <property type="evidence" value="ECO:0007669"/>
    <property type="project" value="TreeGrafter"/>
</dbReference>
<dbReference type="PROSITE" id="PS50089">
    <property type="entry name" value="ZF_RING_2"/>
    <property type="match status" value="1"/>
</dbReference>
<accession>A0A7N0ZTA2</accession>
<dbReference type="InterPro" id="IPR045109">
    <property type="entry name" value="LSDs-like"/>
</dbReference>
<keyword evidence="14" id="KW-1185">Reference proteome</keyword>
<organism evidence="13 14">
    <name type="scientific">Kalanchoe fedtschenkoi</name>
    <name type="common">Lavender scallops</name>
    <name type="synonym">South American air plant</name>
    <dbReference type="NCBI Taxonomy" id="63787"/>
    <lineage>
        <taxon>Eukaryota</taxon>
        <taxon>Viridiplantae</taxon>
        <taxon>Streptophyta</taxon>
        <taxon>Embryophyta</taxon>
        <taxon>Tracheophyta</taxon>
        <taxon>Spermatophyta</taxon>
        <taxon>Magnoliopsida</taxon>
        <taxon>eudicotyledons</taxon>
        <taxon>Gunneridae</taxon>
        <taxon>Pentapetalae</taxon>
        <taxon>Saxifragales</taxon>
        <taxon>Crassulaceae</taxon>
        <taxon>Kalanchoe</taxon>
    </lineage>
</organism>
<evidence type="ECO:0000256" key="5">
    <source>
        <dbReference type="ARBA" id="ARBA00023163"/>
    </source>
</evidence>
<feature type="region of interest" description="Disordered" evidence="9">
    <location>
        <begin position="1"/>
        <end position="27"/>
    </location>
</feature>
<proteinExistence type="inferred from homology"/>
<evidence type="ECO:0000259" key="10">
    <source>
        <dbReference type="PROSITE" id="PS50089"/>
    </source>
</evidence>
<comment type="subcellular location">
    <subcellularLocation>
        <location evidence="1">Nucleus</location>
    </subcellularLocation>
</comment>
<dbReference type="PANTHER" id="PTHR12549">
    <property type="entry name" value="JMJC DOMAIN-CONTAINING HISTONE DEMETHYLATION PROTEIN"/>
    <property type="match status" value="1"/>
</dbReference>
<evidence type="ECO:0000313" key="14">
    <source>
        <dbReference type="Proteomes" id="UP000594263"/>
    </source>
</evidence>
<dbReference type="SMART" id="SM00558">
    <property type="entry name" value="JmjC"/>
    <property type="match status" value="1"/>
</dbReference>
<dbReference type="EnsemblPlants" id="Kaladp0032s0174.2.v1.1">
    <property type="protein sequence ID" value="Kaladp0032s0174.2.v1.1"/>
    <property type="gene ID" value="Kaladp0032s0174.v1.1"/>
</dbReference>
<keyword evidence="4" id="KW-0805">Transcription regulation</keyword>
<feature type="compositionally biased region" description="Polar residues" evidence="9">
    <location>
        <begin position="1"/>
        <end position="22"/>
    </location>
</feature>
<dbReference type="GO" id="GO:0000785">
    <property type="term" value="C:chromatin"/>
    <property type="evidence" value="ECO:0007669"/>
    <property type="project" value="TreeGrafter"/>
</dbReference>